<accession>A0A1V1NZR1</accession>
<evidence type="ECO:0000256" key="1">
    <source>
        <dbReference type="SAM" id="MobiDB-lite"/>
    </source>
</evidence>
<dbReference type="Proteomes" id="UP000189670">
    <property type="component" value="Unassembled WGS sequence"/>
</dbReference>
<proteinExistence type="predicted"/>
<reference evidence="3" key="1">
    <citation type="submission" date="2012-11" db="EMBL/GenBank/DDBJ databases">
        <authorList>
            <person name="Lucero-Rivera Y.E."/>
            <person name="Tovar-Ramirez D."/>
        </authorList>
    </citation>
    <scope>NUCLEOTIDE SEQUENCE [LARGE SCALE GENOMIC DNA]</scope>
    <source>
        <strain evidence="3">Araruama</strain>
    </source>
</reference>
<evidence type="ECO:0000313" key="2">
    <source>
        <dbReference type="EMBL" id="ETR68102.1"/>
    </source>
</evidence>
<dbReference type="AlphaFoldDB" id="A0A1V1NZR1"/>
<protein>
    <submittedName>
        <fullName evidence="2">Uncharacterized protein</fullName>
    </submittedName>
</protein>
<comment type="caution">
    <text evidence="2">The sequence shown here is derived from an EMBL/GenBank/DDBJ whole genome shotgun (WGS) entry which is preliminary data.</text>
</comment>
<sequence length="99" mass="11537">MMTGKERQEKYRRKKVSEGRKPVTVFLSEKAHSFLKEGASSNYSETIDKAVLFYQSSIVVKPRNGLVLLDDEQKPSSKNPETKPKKRRFWFGKKQKEKS</sequence>
<name>A0A1V1NZR1_9BACT</name>
<feature type="region of interest" description="Disordered" evidence="1">
    <location>
        <begin position="70"/>
        <end position="99"/>
    </location>
</feature>
<evidence type="ECO:0000313" key="3">
    <source>
        <dbReference type="Proteomes" id="UP000189670"/>
    </source>
</evidence>
<feature type="compositionally biased region" description="Basic and acidic residues" evidence="1">
    <location>
        <begin position="71"/>
        <end position="83"/>
    </location>
</feature>
<feature type="compositionally biased region" description="Basic residues" evidence="1">
    <location>
        <begin position="84"/>
        <end position="99"/>
    </location>
</feature>
<gene>
    <name evidence="2" type="ORF">OMM_10874</name>
</gene>
<dbReference type="EMBL" id="ATBP01001071">
    <property type="protein sequence ID" value="ETR68102.1"/>
    <property type="molecule type" value="Genomic_DNA"/>
</dbReference>
<organism evidence="2 3">
    <name type="scientific">Candidatus Magnetoglobus multicellularis str. Araruama</name>
    <dbReference type="NCBI Taxonomy" id="890399"/>
    <lineage>
        <taxon>Bacteria</taxon>
        <taxon>Pseudomonadati</taxon>
        <taxon>Thermodesulfobacteriota</taxon>
        <taxon>Desulfobacteria</taxon>
        <taxon>Desulfobacterales</taxon>
        <taxon>Desulfobacteraceae</taxon>
        <taxon>Candidatus Magnetoglobus</taxon>
    </lineage>
</organism>